<dbReference type="RefSeq" id="WP_026935925.1">
    <property type="nucleotide sequence ID" value="NZ_CP028426.1"/>
</dbReference>
<dbReference type="EMBL" id="PXVD01000002">
    <property type="protein sequence ID" value="MDJ1370057.1"/>
    <property type="molecule type" value="Genomic_DNA"/>
</dbReference>
<evidence type="ECO:0000259" key="2">
    <source>
        <dbReference type="Pfam" id="PF00561"/>
    </source>
</evidence>
<sequence>MSTINAATPEMPIVDGVGHEYIQLPDGRMHVATMGTGAPVLLLPGFAQTWWEWRDLMPALAAAGYLAIAPDLRGEGWSKLPVRGLTRTRRMEDLLLLLDELGLDEARMVSHDIGAISAFQLAVQYPERVTSQVALAVPPLQMRVTAEMVPGMAHLWHQEVLAIPGVGSSMMKSGQLPRWFFSHFTAEPLDADIEATYVEIMGHPRIVKSCGVLCRNMLFPELGRLMRGTYRDVRLEMPSLWVFGSEDKPFPERIVRKAFAHPEIYGRDARLEIVVGAAHFLIDEAPEATTKVILEFFADS</sequence>
<reference evidence="3" key="2">
    <citation type="journal article" date="2022" name="Sci. Rep.">
        <title>In silico prediction of the enzymes involved in the degradation of the herbicide molinate by Gulosibacter molinativorax ON4T.</title>
        <authorList>
            <person name="Lopes A.R."/>
            <person name="Bunin E."/>
            <person name="Viana A.T."/>
            <person name="Froufe H."/>
            <person name="Munoz-Merida A."/>
            <person name="Pinho D."/>
            <person name="Figueiredo J."/>
            <person name="Barroso C."/>
            <person name="Vaz-Moreira I."/>
            <person name="Bellanger X."/>
            <person name="Egas C."/>
            <person name="Nunes O.C."/>
        </authorList>
    </citation>
    <scope>NUCLEOTIDE SEQUENCE</scope>
    <source>
        <strain evidence="3">ON4</strain>
    </source>
</reference>
<protein>
    <submittedName>
        <fullName evidence="3">Alpha/beta hydrolase</fullName>
    </submittedName>
</protein>
<evidence type="ECO:0000256" key="1">
    <source>
        <dbReference type="ARBA" id="ARBA00022801"/>
    </source>
</evidence>
<evidence type="ECO:0000313" key="3">
    <source>
        <dbReference type="EMBL" id="MDJ1370057.1"/>
    </source>
</evidence>
<dbReference type="PRINTS" id="PR00412">
    <property type="entry name" value="EPOXHYDRLASE"/>
</dbReference>
<accession>A0ABT7C4B0</accession>
<dbReference type="InterPro" id="IPR029058">
    <property type="entry name" value="AB_hydrolase_fold"/>
</dbReference>
<dbReference type="Proteomes" id="UP001170379">
    <property type="component" value="Unassembled WGS sequence"/>
</dbReference>
<dbReference type="Gene3D" id="3.40.50.1820">
    <property type="entry name" value="alpha/beta hydrolase"/>
    <property type="match status" value="1"/>
</dbReference>
<proteinExistence type="predicted"/>
<dbReference type="GO" id="GO:0016787">
    <property type="term" value="F:hydrolase activity"/>
    <property type="evidence" value="ECO:0007669"/>
    <property type="project" value="UniProtKB-KW"/>
</dbReference>
<feature type="domain" description="AB hydrolase-1" evidence="2">
    <location>
        <begin position="39"/>
        <end position="147"/>
    </location>
</feature>
<dbReference type="PANTHER" id="PTHR43329">
    <property type="entry name" value="EPOXIDE HYDROLASE"/>
    <property type="match status" value="1"/>
</dbReference>
<name>A0ABT7C4B0_9MICO</name>
<keyword evidence="1 3" id="KW-0378">Hydrolase</keyword>
<gene>
    <name evidence="3" type="ORF">C7K25_01510</name>
</gene>
<evidence type="ECO:0000313" key="4">
    <source>
        <dbReference type="Proteomes" id="UP001170379"/>
    </source>
</evidence>
<keyword evidence="4" id="KW-1185">Reference proteome</keyword>
<dbReference type="InterPro" id="IPR000073">
    <property type="entry name" value="AB_hydrolase_1"/>
</dbReference>
<organism evidence="3 4">
    <name type="scientific">Gulosibacter molinativorax</name>
    <dbReference type="NCBI Taxonomy" id="256821"/>
    <lineage>
        <taxon>Bacteria</taxon>
        <taxon>Bacillati</taxon>
        <taxon>Actinomycetota</taxon>
        <taxon>Actinomycetes</taxon>
        <taxon>Micrococcales</taxon>
        <taxon>Microbacteriaceae</taxon>
        <taxon>Gulosibacter</taxon>
    </lineage>
</organism>
<dbReference type="Pfam" id="PF00561">
    <property type="entry name" value="Abhydrolase_1"/>
    <property type="match status" value="1"/>
</dbReference>
<dbReference type="InterPro" id="IPR000639">
    <property type="entry name" value="Epox_hydrolase-like"/>
</dbReference>
<reference evidence="3" key="1">
    <citation type="submission" date="2018-03" db="EMBL/GenBank/DDBJ databases">
        <authorList>
            <person name="Nunes O.C."/>
            <person name="Lopes A.R."/>
            <person name="Froufe H."/>
            <person name="Munoz-Merida A."/>
            <person name="Barroso C."/>
            <person name="Egas C."/>
        </authorList>
    </citation>
    <scope>NUCLEOTIDE SEQUENCE</scope>
    <source>
        <strain evidence="3">ON4</strain>
    </source>
</reference>
<comment type="caution">
    <text evidence="3">The sequence shown here is derived from an EMBL/GenBank/DDBJ whole genome shotgun (WGS) entry which is preliminary data.</text>
</comment>
<dbReference type="SUPFAM" id="SSF53474">
    <property type="entry name" value="alpha/beta-Hydrolases"/>
    <property type="match status" value="1"/>
</dbReference>